<accession>A0A800N8F7</accession>
<organism evidence="1 3">
    <name type="scientific">Cytobacillus firmus</name>
    <name type="common">Bacillus firmus</name>
    <dbReference type="NCBI Taxonomy" id="1399"/>
    <lineage>
        <taxon>Bacteria</taxon>
        <taxon>Bacillati</taxon>
        <taxon>Bacillota</taxon>
        <taxon>Bacilli</taxon>
        <taxon>Bacillales</taxon>
        <taxon>Bacillaceae</taxon>
        <taxon>Cytobacillus</taxon>
    </lineage>
</organism>
<evidence type="ECO:0000313" key="2">
    <source>
        <dbReference type="EMBL" id="UYG93319.1"/>
    </source>
</evidence>
<protein>
    <submittedName>
        <fullName evidence="2">Aspartyl-phosphate phosphatase Spo0E family protein</fullName>
    </submittedName>
</protein>
<dbReference type="GO" id="GO:0046983">
    <property type="term" value="F:protein dimerization activity"/>
    <property type="evidence" value="ECO:0007669"/>
    <property type="project" value="InterPro"/>
</dbReference>
<dbReference type="Proteomes" id="UP001163104">
    <property type="component" value="Chromosome"/>
</dbReference>
<dbReference type="GeneID" id="80426504"/>
<dbReference type="InterPro" id="IPR037208">
    <property type="entry name" value="Spo0E-like_sf"/>
</dbReference>
<gene>
    <name evidence="1" type="ORF">KIS1582_4776</name>
    <name evidence="2" type="ORF">OD459_13690</name>
</gene>
<reference evidence="1 3" key="1">
    <citation type="journal article" date="2020" name="G3 (Bethesda)">
        <title>Whole Genome Sequencing and Comparative Genomics of Two Nematicidal Bacillus Strains Reveals a Wide Range of Possible Virulence Factors.</title>
        <authorList>
            <person name="Susic N."/>
            <person name="Janezic S."/>
            <person name="Rupnik M."/>
            <person name="Geric Stare B."/>
        </authorList>
    </citation>
    <scope>NUCLEOTIDE SEQUENCE [LARGE SCALE GENOMIC DNA]</scope>
    <source>
        <strain evidence="1 3">I-1582</strain>
    </source>
</reference>
<dbReference type="EMBL" id="VDEM01000102">
    <property type="protein sequence ID" value="KAF0821499.1"/>
    <property type="molecule type" value="Genomic_DNA"/>
</dbReference>
<name>A0A800N8F7_CYTFI</name>
<dbReference type="InterPro" id="IPR036638">
    <property type="entry name" value="HLH_DNA-bd_sf"/>
</dbReference>
<reference evidence="2" key="2">
    <citation type="submission" date="2022-10" db="EMBL/GenBank/DDBJ databases">
        <title>Mechanism of multi-heavy metal repair in Cytobacillus Firmus M7.</title>
        <authorList>
            <person name="Li X."/>
            <person name="Yu C."/>
        </authorList>
    </citation>
    <scope>NUCLEOTIDE SEQUENCE</scope>
    <source>
        <strain evidence="2">M7</strain>
    </source>
</reference>
<dbReference type="Gene3D" id="4.10.280.10">
    <property type="entry name" value="Helix-loop-helix DNA-binding domain"/>
    <property type="match status" value="1"/>
</dbReference>
<proteinExistence type="predicted"/>
<evidence type="ECO:0000313" key="3">
    <source>
        <dbReference type="Proteomes" id="UP000465778"/>
    </source>
</evidence>
<dbReference type="Proteomes" id="UP000465778">
    <property type="component" value="Unassembled WGS sequence"/>
</dbReference>
<dbReference type="GO" id="GO:0043937">
    <property type="term" value="P:regulation of sporulation"/>
    <property type="evidence" value="ECO:0007669"/>
    <property type="project" value="InterPro"/>
</dbReference>
<evidence type="ECO:0000313" key="1">
    <source>
        <dbReference type="EMBL" id="KAF0821499.1"/>
    </source>
</evidence>
<sequence>MCVKELLRDIEDCRTRMIQLAASGSFTDHMVVDTSIKLDELLNKYYTLTAKK</sequence>
<dbReference type="RefSeq" id="WP_082138940.1">
    <property type="nucleotide sequence ID" value="NZ_CP084990.1"/>
</dbReference>
<dbReference type="SUPFAM" id="SSF140500">
    <property type="entry name" value="BAS1536-like"/>
    <property type="match status" value="1"/>
</dbReference>
<dbReference type="Pfam" id="PF09388">
    <property type="entry name" value="SpoOE-like"/>
    <property type="match status" value="1"/>
</dbReference>
<dbReference type="OrthoDB" id="2649371at2"/>
<dbReference type="EMBL" id="CP107027">
    <property type="protein sequence ID" value="UYG93319.1"/>
    <property type="molecule type" value="Genomic_DNA"/>
</dbReference>
<dbReference type="AlphaFoldDB" id="A0A800N8F7"/>
<dbReference type="InterPro" id="IPR018540">
    <property type="entry name" value="Spo0E-like"/>
</dbReference>